<dbReference type="InterPro" id="IPR006750">
    <property type="entry name" value="YdcZ"/>
</dbReference>
<dbReference type="Proteomes" id="UP000790580">
    <property type="component" value="Unassembled WGS sequence"/>
</dbReference>
<organism evidence="2 3">
    <name type="scientific">Evansella alkalicola</name>
    <dbReference type="NCBI Taxonomy" id="745819"/>
    <lineage>
        <taxon>Bacteria</taxon>
        <taxon>Bacillati</taxon>
        <taxon>Bacillota</taxon>
        <taxon>Bacilli</taxon>
        <taxon>Bacillales</taxon>
        <taxon>Bacillaceae</taxon>
        <taxon>Evansella</taxon>
    </lineage>
</organism>
<feature type="transmembrane region" description="Helical" evidence="1">
    <location>
        <begin position="124"/>
        <end position="142"/>
    </location>
</feature>
<evidence type="ECO:0000313" key="3">
    <source>
        <dbReference type="Proteomes" id="UP000790580"/>
    </source>
</evidence>
<evidence type="ECO:0000313" key="2">
    <source>
        <dbReference type="EMBL" id="MBU9723011.1"/>
    </source>
</evidence>
<feature type="transmembrane region" description="Helical" evidence="1">
    <location>
        <begin position="66"/>
        <end position="86"/>
    </location>
</feature>
<dbReference type="RefSeq" id="WP_088076676.1">
    <property type="nucleotide sequence ID" value="NZ_JAHQCR010000066.1"/>
</dbReference>
<comment type="caution">
    <text evidence="2">The sequence shown here is derived from an EMBL/GenBank/DDBJ whole genome shotgun (WGS) entry which is preliminary data.</text>
</comment>
<reference evidence="2 3" key="1">
    <citation type="submission" date="2021-06" db="EMBL/GenBank/DDBJ databases">
        <title>Bacillus sp. RD4P76, an endophyte from a halophyte.</title>
        <authorList>
            <person name="Sun J.-Q."/>
        </authorList>
    </citation>
    <scope>NUCLEOTIDE SEQUENCE [LARGE SCALE GENOMIC DNA]</scope>
    <source>
        <strain evidence="2 3">JCM 17098</strain>
    </source>
</reference>
<dbReference type="EMBL" id="JAHQCR010000066">
    <property type="protein sequence ID" value="MBU9723011.1"/>
    <property type="molecule type" value="Genomic_DNA"/>
</dbReference>
<keyword evidence="1" id="KW-0812">Transmembrane</keyword>
<feature type="transmembrane region" description="Helical" evidence="1">
    <location>
        <begin position="92"/>
        <end position="112"/>
    </location>
</feature>
<feature type="transmembrane region" description="Helical" evidence="1">
    <location>
        <begin position="32"/>
        <end position="54"/>
    </location>
</feature>
<keyword evidence="1" id="KW-0472">Membrane</keyword>
<evidence type="ECO:0000256" key="1">
    <source>
        <dbReference type="SAM" id="Phobius"/>
    </source>
</evidence>
<keyword evidence="3" id="KW-1185">Reference proteome</keyword>
<gene>
    <name evidence="2" type="ORF">KS407_16450</name>
</gene>
<dbReference type="Pfam" id="PF04657">
    <property type="entry name" value="DMT_YdcZ"/>
    <property type="match status" value="1"/>
</dbReference>
<dbReference type="PANTHER" id="PTHR34821:SF3">
    <property type="entry name" value="MEMBRANE PROTEIN"/>
    <property type="match status" value="1"/>
</dbReference>
<keyword evidence="1" id="KW-1133">Transmembrane helix</keyword>
<proteinExistence type="predicted"/>
<protein>
    <submittedName>
        <fullName evidence="2">DMT family transporter</fullName>
    </submittedName>
</protein>
<accession>A0ABS6JWP3</accession>
<name>A0ABS6JWP3_9BACI</name>
<dbReference type="PANTHER" id="PTHR34821">
    <property type="entry name" value="INNER MEMBRANE PROTEIN YDCZ"/>
    <property type="match status" value="1"/>
</dbReference>
<sequence length="152" mass="16324">MVLGIILAAVAGAFVSIQTVFNNKVNEKTGSWLTTSLVLSMGFIFALVASILMGEFNASQLLQMESWYWLGGVTGVGVVFCLVQAIRRLGPTYSIAIVLTAQLGTALIWDSLGLLGLEKIPFSFNKLVGIIIIIGGVIVFKYKSGYVDEKST</sequence>